<dbReference type="AlphaFoldDB" id="A0A1Y2AIZ2"/>
<comment type="similarity">
    <text evidence="8">Belongs to the glycosyl hydrolase 18 family.</text>
</comment>
<feature type="domain" description="GH18" evidence="9">
    <location>
        <begin position="1"/>
        <end position="298"/>
    </location>
</feature>
<dbReference type="InterPro" id="IPR017853">
    <property type="entry name" value="GH"/>
</dbReference>
<accession>A0A1Y2AIZ2</accession>
<dbReference type="InterPro" id="IPR011583">
    <property type="entry name" value="Chitinase_II/V-like_cat"/>
</dbReference>
<evidence type="ECO:0000256" key="2">
    <source>
        <dbReference type="ARBA" id="ARBA00022801"/>
    </source>
</evidence>
<evidence type="ECO:0000313" key="11">
    <source>
        <dbReference type="Proteomes" id="UP000193920"/>
    </source>
</evidence>
<dbReference type="GO" id="GO:0008843">
    <property type="term" value="F:endochitinase activity"/>
    <property type="evidence" value="ECO:0007669"/>
    <property type="project" value="UniProtKB-EC"/>
</dbReference>
<dbReference type="OrthoDB" id="73875at2759"/>
<dbReference type="Pfam" id="PF00704">
    <property type="entry name" value="Glyco_hydro_18"/>
    <property type="match status" value="1"/>
</dbReference>
<evidence type="ECO:0000256" key="7">
    <source>
        <dbReference type="RuleBase" id="RU000489"/>
    </source>
</evidence>
<dbReference type="InterPro" id="IPR001579">
    <property type="entry name" value="Glyco_hydro_18_chit_AS"/>
</dbReference>
<dbReference type="SUPFAM" id="SSF51445">
    <property type="entry name" value="(Trans)glycosidases"/>
    <property type="match status" value="1"/>
</dbReference>
<evidence type="ECO:0000256" key="4">
    <source>
        <dbReference type="ARBA" id="ARBA00023277"/>
    </source>
</evidence>
<comment type="caution">
    <text evidence="10">The sequence shown here is derived from an EMBL/GenBank/DDBJ whole genome shotgun (WGS) entry which is preliminary data.</text>
</comment>
<dbReference type="PROSITE" id="PS01095">
    <property type="entry name" value="GH18_1"/>
    <property type="match status" value="1"/>
</dbReference>
<keyword evidence="4" id="KW-0119">Carbohydrate metabolism</keyword>
<evidence type="ECO:0000259" key="9">
    <source>
        <dbReference type="PROSITE" id="PS51910"/>
    </source>
</evidence>
<dbReference type="InterPro" id="IPR050314">
    <property type="entry name" value="Glycosyl_Hydrlase_18"/>
</dbReference>
<dbReference type="GO" id="GO:0006032">
    <property type="term" value="P:chitin catabolic process"/>
    <property type="evidence" value="ECO:0007669"/>
    <property type="project" value="UniProtKB-KW"/>
</dbReference>
<keyword evidence="3" id="KW-0146">Chitin degradation</keyword>
<dbReference type="PANTHER" id="PTHR11177:SF317">
    <property type="entry name" value="CHITINASE 12-RELATED"/>
    <property type="match status" value="1"/>
</dbReference>
<keyword evidence="6" id="KW-0624">Polysaccharide degradation</keyword>
<dbReference type="InterPro" id="IPR029070">
    <property type="entry name" value="Chitinase_insertion_sf"/>
</dbReference>
<evidence type="ECO:0000313" key="10">
    <source>
        <dbReference type="EMBL" id="ORY22553.1"/>
    </source>
</evidence>
<dbReference type="PANTHER" id="PTHR11177">
    <property type="entry name" value="CHITINASE"/>
    <property type="match status" value="1"/>
</dbReference>
<dbReference type="PROSITE" id="PS51910">
    <property type="entry name" value="GH18_2"/>
    <property type="match status" value="1"/>
</dbReference>
<dbReference type="SMART" id="SM00636">
    <property type="entry name" value="Glyco_18"/>
    <property type="match status" value="1"/>
</dbReference>
<dbReference type="Gene3D" id="3.10.50.10">
    <property type="match status" value="1"/>
</dbReference>
<dbReference type="Proteomes" id="UP000193920">
    <property type="component" value="Unassembled WGS sequence"/>
</dbReference>
<evidence type="ECO:0000256" key="5">
    <source>
        <dbReference type="ARBA" id="ARBA00023295"/>
    </source>
</evidence>
<dbReference type="STRING" id="1754190.A0A1Y2AIZ2"/>
<reference evidence="10 11" key="1">
    <citation type="submission" date="2016-08" db="EMBL/GenBank/DDBJ databases">
        <title>A Parts List for Fungal Cellulosomes Revealed by Comparative Genomics.</title>
        <authorList>
            <consortium name="DOE Joint Genome Institute"/>
            <person name="Haitjema C.H."/>
            <person name="Gilmore S.P."/>
            <person name="Henske J.K."/>
            <person name="Solomon K.V."/>
            <person name="De Groot R."/>
            <person name="Kuo A."/>
            <person name="Mondo S.J."/>
            <person name="Salamov A.A."/>
            <person name="Labutti K."/>
            <person name="Zhao Z."/>
            <person name="Chiniquy J."/>
            <person name="Barry K."/>
            <person name="Brewer H.M."/>
            <person name="Purvine S.O."/>
            <person name="Wright A.T."/>
            <person name="Boxma B."/>
            <person name="Van Alen T."/>
            <person name="Hackstein J.H."/>
            <person name="Baker S.E."/>
            <person name="Grigoriev I.V."/>
            <person name="O'Malley M.A."/>
        </authorList>
    </citation>
    <scope>NUCLEOTIDE SEQUENCE [LARGE SCALE GENOMIC DNA]</scope>
    <source>
        <strain evidence="10 11">G1</strain>
    </source>
</reference>
<gene>
    <name evidence="10" type="ORF">LY90DRAFT_430747</name>
</gene>
<keyword evidence="2 7" id="KW-0378">Hydrolase</keyword>
<name>A0A1Y2AIZ2_9FUNG</name>
<sequence>MVKYVTHDLRKKYPHLKIIVTVGGTKGSKNFKYVLGQSSSRYKAAKTIAKVVDDYRFDGVDIDWEFPETESEANSLLSFIKKIREYMGYDKYLTLSASPLISRYHGLTSVMEPYLNWFNLMTYHYSGYWDKYSGYNSPLYPPNSDKNRQKNSDYTVDSYIEAGVPHKKLLLGAPFMGQAWKVVSSSKNGYNQRGNANVRGDSYDPNWEGLWSYRALRKEGILTSRRSTSRKWVRTWHSDVKSPTLFNKSSYTYISYDDVDSMCERAKYVRKKRIGGIMVWETGQDYNRELLDAILDCY</sequence>
<organism evidence="10 11">
    <name type="scientific">Neocallimastix californiae</name>
    <dbReference type="NCBI Taxonomy" id="1754190"/>
    <lineage>
        <taxon>Eukaryota</taxon>
        <taxon>Fungi</taxon>
        <taxon>Fungi incertae sedis</taxon>
        <taxon>Chytridiomycota</taxon>
        <taxon>Chytridiomycota incertae sedis</taxon>
        <taxon>Neocallimastigomycetes</taxon>
        <taxon>Neocallimastigales</taxon>
        <taxon>Neocallimastigaceae</taxon>
        <taxon>Neocallimastix</taxon>
    </lineage>
</organism>
<keyword evidence="11" id="KW-1185">Reference proteome</keyword>
<evidence type="ECO:0000256" key="1">
    <source>
        <dbReference type="ARBA" id="ARBA00000822"/>
    </source>
</evidence>
<protein>
    <submittedName>
        <fullName evidence="10">Glycoside hydrolase</fullName>
    </submittedName>
</protein>
<dbReference type="InterPro" id="IPR001223">
    <property type="entry name" value="Glyco_hydro18_cat"/>
</dbReference>
<comment type="catalytic activity">
    <reaction evidence="1">
        <text>Random endo-hydrolysis of N-acetyl-beta-D-glucosaminide (1-&gt;4)-beta-linkages in chitin and chitodextrins.</text>
        <dbReference type="EC" id="3.2.1.14"/>
    </reaction>
</comment>
<evidence type="ECO:0000256" key="3">
    <source>
        <dbReference type="ARBA" id="ARBA00023024"/>
    </source>
</evidence>
<dbReference type="GO" id="GO:0000272">
    <property type="term" value="P:polysaccharide catabolic process"/>
    <property type="evidence" value="ECO:0007669"/>
    <property type="project" value="UniProtKB-KW"/>
</dbReference>
<dbReference type="Gene3D" id="3.20.20.80">
    <property type="entry name" value="Glycosidases"/>
    <property type="match status" value="1"/>
</dbReference>
<keyword evidence="5 7" id="KW-0326">Glycosidase</keyword>
<proteinExistence type="inferred from homology"/>
<dbReference type="EMBL" id="MCOG01000246">
    <property type="protein sequence ID" value="ORY22553.1"/>
    <property type="molecule type" value="Genomic_DNA"/>
</dbReference>
<evidence type="ECO:0000256" key="6">
    <source>
        <dbReference type="ARBA" id="ARBA00023326"/>
    </source>
</evidence>
<dbReference type="GO" id="GO:0008061">
    <property type="term" value="F:chitin binding"/>
    <property type="evidence" value="ECO:0007669"/>
    <property type="project" value="InterPro"/>
</dbReference>
<evidence type="ECO:0000256" key="8">
    <source>
        <dbReference type="RuleBase" id="RU004453"/>
    </source>
</evidence>